<name>A0ABQ4U3J0_9HYPH</name>
<accession>A0ABQ4U3J0</accession>
<evidence type="ECO:0000313" key="1">
    <source>
        <dbReference type="EMBL" id="GJE61326.1"/>
    </source>
</evidence>
<dbReference type="Proteomes" id="UP001055057">
    <property type="component" value="Unassembled WGS sequence"/>
</dbReference>
<protein>
    <submittedName>
        <fullName evidence="1">Uncharacterized protein</fullName>
    </submittedName>
</protein>
<keyword evidence="2" id="KW-1185">Reference proteome</keyword>
<comment type="caution">
    <text evidence="1">The sequence shown here is derived from an EMBL/GenBank/DDBJ whole genome shotgun (WGS) entry which is preliminary data.</text>
</comment>
<sequence length="39" mass="4613">MSIRRAHRYSYPIDRQQLSATVRIRRAVRACETCGQPHE</sequence>
<reference evidence="1" key="1">
    <citation type="journal article" date="2021" name="Front. Microbiol.">
        <title>Comprehensive Comparative Genomics and Phenotyping of Methylobacterium Species.</title>
        <authorList>
            <person name="Alessa O."/>
            <person name="Ogura Y."/>
            <person name="Fujitani Y."/>
            <person name="Takami H."/>
            <person name="Hayashi T."/>
            <person name="Sahin N."/>
            <person name="Tani A."/>
        </authorList>
    </citation>
    <scope>NUCLEOTIDE SEQUENCE</scope>
    <source>
        <strain evidence="1">DSM 23632</strain>
    </source>
</reference>
<gene>
    <name evidence="1" type="ORF">MPOCJGCO_3448</name>
</gene>
<organism evidence="1 2">
    <name type="scientific">Methylobacterium trifolii</name>
    <dbReference type="NCBI Taxonomy" id="1003092"/>
    <lineage>
        <taxon>Bacteria</taxon>
        <taxon>Pseudomonadati</taxon>
        <taxon>Pseudomonadota</taxon>
        <taxon>Alphaproteobacteria</taxon>
        <taxon>Hyphomicrobiales</taxon>
        <taxon>Methylobacteriaceae</taxon>
        <taxon>Methylobacterium</taxon>
    </lineage>
</organism>
<evidence type="ECO:0000313" key="2">
    <source>
        <dbReference type="Proteomes" id="UP001055057"/>
    </source>
</evidence>
<reference evidence="1" key="2">
    <citation type="submission" date="2021-08" db="EMBL/GenBank/DDBJ databases">
        <authorList>
            <person name="Tani A."/>
            <person name="Ola A."/>
            <person name="Ogura Y."/>
            <person name="Katsura K."/>
            <person name="Hayashi T."/>
        </authorList>
    </citation>
    <scope>NUCLEOTIDE SEQUENCE</scope>
    <source>
        <strain evidence="1">DSM 23632</strain>
    </source>
</reference>
<dbReference type="EMBL" id="BPRB01000202">
    <property type="protein sequence ID" value="GJE61326.1"/>
    <property type="molecule type" value="Genomic_DNA"/>
</dbReference>
<proteinExistence type="predicted"/>